<dbReference type="InterPro" id="IPR002524">
    <property type="entry name" value="Cation_efflux"/>
</dbReference>
<accession>A0ABP8VZ99</accession>
<dbReference type="PANTHER" id="PTHR13414:SF9">
    <property type="entry name" value="PROTON-COUPLED ZINC ANTIPORTER SLC30A9, MITOCHONDRIAL"/>
    <property type="match status" value="1"/>
</dbReference>
<evidence type="ECO:0000256" key="6">
    <source>
        <dbReference type="SAM" id="MobiDB-lite"/>
    </source>
</evidence>
<dbReference type="Gene3D" id="1.20.1510.10">
    <property type="entry name" value="Cation efflux protein transmembrane domain"/>
    <property type="match status" value="1"/>
</dbReference>
<keyword evidence="5 7" id="KW-0472">Membrane</keyword>
<dbReference type="Proteomes" id="UP001500325">
    <property type="component" value="Unassembled WGS sequence"/>
</dbReference>
<dbReference type="InterPro" id="IPR036837">
    <property type="entry name" value="Cation_efflux_CTD_sf"/>
</dbReference>
<protein>
    <submittedName>
        <fullName evidence="9">Cation diffusion facilitator family transporter</fullName>
    </submittedName>
</protein>
<sequence length="361" mass="38292">MQDGRAPGRQDGGRNGRAPGGQDGRAPGGRDRGSGGGSGGESTLTVLIAGGANAAIGVLKLVAGLLTGSSAMLAEAAHSVADTTTEGLLLAALRRSARRPDRRHPFGYGKERFFWALIAAVSIFVSGGVFAIYEGVSTILGEEAAQTLAWVAYAVLGVSFLLEGTSWLQAVRQVRKEAAAEESTFFRWLRTTDDPTVKTVFFEDSAALIGLVLAFAGVGLHQLTGSGIWDGVASLLIGLLLAAVAYILGRTNKGLLIGRQADLRLVTAIRRTLDDRPEVDAVVDLLTMQLGTDSVLLCARLDFDDALGAADVERACVEIDADLRERFGDLAEIFLEPVPRTDPVMRERVLDRYGRTLAPET</sequence>
<keyword evidence="4 7" id="KW-1133">Transmembrane helix</keyword>
<evidence type="ECO:0000256" key="4">
    <source>
        <dbReference type="ARBA" id="ARBA00022989"/>
    </source>
</evidence>
<evidence type="ECO:0000256" key="5">
    <source>
        <dbReference type="ARBA" id="ARBA00023136"/>
    </source>
</evidence>
<feature type="transmembrane region" description="Helical" evidence="7">
    <location>
        <begin position="227"/>
        <end position="249"/>
    </location>
</feature>
<dbReference type="InterPro" id="IPR058533">
    <property type="entry name" value="Cation_efflux_TM"/>
</dbReference>
<comment type="caution">
    <text evidence="9">The sequence shown here is derived from an EMBL/GenBank/DDBJ whole genome shotgun (WGS) entry which is preliminary data.</text>
</comment>
<feature type="transmembrane region" description="Helical" evidence="7">
    <location>
        <begin position="200"/>
        <end position="221"/>
    </location>
</feature>
<keyword evidence="2" id="KW-0813">Transport</keyword>
<dbReference type="SUPFAM" id="SSF160240">
    <property type="entry name" value="Cation efflux protein cytoplasmic domain-like"/>
    <property type="match status" value="1"/>
</dbReference>
<reference evidence="10" key="1">
    <citation type="journal article" date="2019" name="Int. J. Syst. Evol. Microbiol.">
        <title>The Global Catalogue of Microorganisms (GCM) 10K type strain sequencing project: providing services to taxonomists for standard genome sequencing and annotation.</title>
        <authorList>
            <consortium name="The Broad Institute Genomics Platform"/>
            <consortium name="The Broad Institute Genome Sequencing Center for Infectious Disease"/>
            <person name="Wu L."/>
            <person name="Ma J."/>
        </authorList>
    </citation>
    <scope>NUCLEOTIDE SEQUENCE [LARGE SCALE GENOMIC DNA]</scope>
    <source>
        <strain evidence="10">JCM 18055</strain>
    </source>
</reference>
<evidence type="ECO:0000256" key="1">
    <source>
        <dbReference type="ARBA" id="ARBA00004141"/>
    </source>
</evidence>
<feature type="compositionally biased region" description="Basic and acidic residues" evidence="6">
    <location>
        <begin position="1"/>
        <end position="14"/>
    </location>
</feature>
<dbReference type="SUPFAM" id="SSF161111">
    <property type="entry name" value="Cation efflux protein transmembrane domain-like"/>
    <property type="match status" value="1"/>
</dbReference>
<evidence type="ECO:0000256" key="2">
    <source>
        <dbReference type="ARBA" id="ARBA00022448"/>
    </source>
</evidence>
<dbReference type="NCBIfam" id="TIGR01297">
    <property type="entry name" value="CDF"/>
    <property type="match status" value="1"/>
</dbReference>
<dbReference type="PANTHER" id="PTHR13414">
    <property type="entry name" value="HUEL-CATION TRANSPORTER"/>
    <property type="match status" value="1"/>
</dbReference>
<dbReference type="InterPro" id="IPR027469">
    <property type="entry name" value="Cation_efflux_TMD_sf"/>
</dbReference>
<proteinExistence type="predicted"/>
<keyword evidence="3 7" id="KW-0812">Transmembrane</keyword>
<comment type="subcellular location">
    <subcellularLocation>
        <location evidence="1">Membrane</location>
        <topology evidence="1">Multi-pass membrane protein</topology>
    </subcellularLocation>
</comment>
<gene>
    <name evidence="9" type="ORF">GCM10023215_05140</name>
</gene>
<feature type="transmembrane region" description="Helical" evidence="7">
    <location>
        <begin position="113"/>
        <end position="133"/>
    </location>
</feature>
<evidence type="ECO:0000256" key="7">
    <source>
        <dbReference type="SAM" id="Phobius"/>
    </source>
</evidence>
<keyword evidence="10" id="KW-1185">Reference proteome</keyword>
<name>A0ABP8VZ99_9PSEU</name>
<organism evidence="9 10">
    <name type="scientific">Pseudonocardia yuanmonensis</name>
    <dbReference type="NCBI Taxonomy" id="1095914"/>
    <lineage>
        <taxon>Bacteria</taxon>
        <taxon>Bacillati</taxon>
        <taxon>Actinomycetota</taxon>
        <taxon>Actinomycetes</taxon>
        <taxon>Pseudonocardiales</taxon>
        <taxon>Pseudonocardiaceae</taxon>
        <taxon>Pseudonocardia</taxon>
    </lineage>
</organism>
<dbReference type="InterPro" id="IPR040177">
    <property type="entry name" value="SLC30A9"/>
</dbReference>
<evidence type="ECO:0000259" key="8">
    <source>
        <dbReference type="Pfam" id="PF01545"/>
    </source>
</evidence>
<feature type="region of interest" description="Disordered" evidence="6">
    <location>
        <begin position="1"/>
        <end position="40"/>
    </location>
</feature>
<feature type="transmembrane region" description="Helical" evidence="7">
    <location>
        <begin position="148"/>
        <end position="168"/>
    </location>
</feature>
<evidence type="ECO:0000313" key="9">
    <source>
        <dbReference type="EMBL" id="GAA4676047.1"/>
    </source>
</evidence>
<evidence type="ECO:0000256" key="3">
    <source>
        <dbReference type="ARBA" id="ARBA00022692"/>
    </source>
</evidence>
<feature type="domain" description="Cation efflux protein transmembrane" evidence="8">
    <location>
        <begin position="47"/>
        <end position="253"/>
    </location>
</feature>
<dbReference type="Pfam" id="PF01545">
    <property type="entry name" value="Cation_efflux"/>
    <property type="match status" value="1"/>
</dbReference>
<dbReference type="EMBL" id="BAABIC010000002">
    <property type="protein sequence ID" value="GAA4676047.1"/>
    <property type="molecule type" value="Genomic_DNA"/>
</dbReference>
<feature type="compositionally biased region" description="Gly residues" evidence="6">
    <location>
        <begin position="15"/>
        <end position="27"/>
    </location>
</feature>
<evidence type="ECO:0000313" key="10">
    <source>
        <dbReference type="Proteomes" id="UP001500325"/>
    </source>
</evidence>